<dbReference type="PANTHER" id="PTHR30244:SF34">
    <property type="entry name" value="DTDP-4-AMINO-4,6-DIDEOXYGALACTOSE TRANSAMINASE"/>
    <property type="match status" value="1"/>
</dbReference>
<evidence type="ECO:0000313" key="3">
    <source>
        <dbReference type="Proteomes" id="UP000218418"/>
    </source>
</evidence>
<dbReference type="Gene3D" id="3.40.640.10">
    <property type="entry name" value="Type I PLP-dependent aspartate aminotransferase-like (Major domain)"/>
    <property type="match status" value="1"/>
</dbReference>
<dbReference type="SUPFAM" id="SSF53383">
    <property type="entry name" value="PLP-dependent transferases"/>
    <property type="match status" value="1"/>
</dbReference>
<comment type="similarity">
    <text evidence="1">Belongs to the DegT/DnrJ/EryC1 family.</text>
</comment>
<dbReference type="PANTHER" id="PTHR30244">
    <property type="entry name" value="TRANSAMINASE"/>
    <property type="match status" value="1"/>
</dbReference>
<dbReference type="GO" id="GO:0008483">
    <property type="term" value="F:transaminase activity"/>
    <property type="evidence" value="ECO:0007669"/>
    <property type="project" value="TreeGrafter"/>
</dbReference>
<organism evidence="2 3">
    <name type="scientific">Calothrix parasitica NIES-267</name>
    <dbReference type="NCBI Taxonomy" id="1973488"/>
    <lineage>
        <taxon>Bacteria</taxon>
        <taxon>Bacillati</taxon>
        <taxon>Cyanobacteriota</taxon>
        <taxon>Cyanophyceae</taxon>
        <taxon>Nostocales</taxon>
        <taxon>Calotrichaceae</taxon>
        <taxon>Calothrix</taxon>
    </lineage>
</organism>
<reference evidence="2 3" key="1">
    <citation type="submission" date="2017-06" db="EMBL/GenBank/DDBJ databases">
        <title>Genome sequencing of cyanobaciteial culture collection at National Institute for Environmental Studies (NIES).</title>
        <authorList>
            <person name="Hirose Y."/>
            <person name="Shimura Y."/>
            <person name="Fujisawa T."/>
            <person name="Nakamura Y."/>
            <person name="Kawachi M."/>
        </authorList>
    </citation>
    <scope>NUCLEOTIDE SEQUENCE [LARGE SCALE GENOMIC DNA]</scope>
    <source>
        <strain evidence="2 3">NIES-267</strain>
    </source>
</reference>
<keyword evidence="1" id="KW-0663">Pyridoxal phosphate</keyword>
<dbReference type="InterPro" id="IPR015421">
    <property type="entry name" value="PyrdxlP-dep_Trfase_major"/>
</dbReference>
<dbReference type="Pfam" id="PF01041">
    <property type="entry name" value="DegT_DnrJ_EryC1"/>
    <property type="match status" value="1"/>
</dbReference>
<name>A0A1Z4LTT9_9CYAN</name>
<dbReference type="EMBL" id="AP018227">
    <property type="protein sequence ID" value="BAY84649.1"/>
    <property type="molecule type" value="Genomic_DNA"/>
</dbReference>
<accession>A0A1Z4LTT9</accession>
<dbReference type="AlphaFoldDB" id="A0A1Z4LTT9"/>
<dbReference type="OrthoDB" id="9810913at2"/>
<dbReference type="GO" id="GO:0030170">
    <property type="term" value="F:pyridoxal phosphate binding"/>
    <property type="evidence" value="ECO:0007669"/>
    <property type="project" value="TreeGrafter"/>
</dbReference>
<evidence type="ECO:0000256" key="1">
    <source>
        <dbReference type="RuleBase" id="RU004508"/>
    </source>
</evidence>
<gene>
    <name evidence="2" type="ORF">NIES267_41450</name>
</gene>
<protein>
    <submittedName>
        <fullName evidence="2">Spore coat polysaccharide biosynthesis protein spsC</fullName>
    </submittedName>
</protein>
<proteinExistence type="inferred from homology"/>
<evidence type="ECO:0000313" key="2">
    <source>
        <dbReference type="EMBL" id="BAY84649.1"/>
    </source>
</evidence>
<keyword evidence="3" id="KW-1185">Reference proteome</keyword>
<dbReference type="InterPro" id="IPR015424">
    <property type="entry name" value="PyrdxlP-dep_Trfase"/>
</dbReference>
<dbReference type="InterPro" id="IPR000653">
    <property type="entry name" value="DegT/StrS_aminotransferase"/>
</dbReference>
<dbReference type="GO" id="GO:0000271">
    <property type="term" value="P:polysaccharide biosynthetic process"/>
    <property type="evidence" value="ECO:0007669"/>
    <property type="project" value="TreeGrafter"/>
</dbReference>
<sequence length="357" mass="40043">MKTQKALTAIINYWQEVSNDKGLAEQHLAGAGAVFELETKLKNHYGKKYALCVSNATTGLLAVALGLNLKQQEFITTPYTYGASFAGLLLLKNNPIFAEVDRQTLTLDPEAVKHQITPKTRAILGVDIYGNPCHQIALRQIADDYGLWYIADAAQSLGAYRQGIPASSLADALVVSFTVGKSVFAGEGGAILTDNSELYQKLVWFTQHPYRQKRDIGLFLTNEFALNGRIHPLAAVIANAVFEDSLQQLKQHQNWNFKVIDALNEIGLTERINFQSHQIIPSFFQLVVKWHQEAREKDLLKELHQRNIAVKLEPLAMQPLFEHPAFGAEYEDLFQQNPAMELYLNGDYFSLKKSPII</sequence>
<dbReference type="Proteomes" id="UP000218418">
    <property type="component" value="Chromosome"/>
</dbReference>